<feature type="compositionally biased region" description="Acidic residues" evidence="7">
    <location>
        <begin position="62"/>
        <end position="71"/>
    </location>
</feature>
<dbReference type="FunFam" id="1.25.10.10:FF:001136">
    <property type="entry name" value="Beta-catenin-like protein 1"/>
    <property type="match status" value="1"/>
</dbReference>
<keyword evidence="4" id="KW-0175">Coiled coil</keyword>
<reference evidence="9 10" key="1">
    <citation type="journal article" date="2018" name="Mol. Biol. Evol.">
        <title>Broad Genomic Sampling Reveals a Smut Pathogenic Ancestry of the Fungal Clade Ustilaginomycotina.</title>
        <authorList>
            <person name="Kijpornyongpan T."/>
            <person name="Mondo S.J."/>
            <person name="Barry K."/>
            <person name="Sandor L."/>
            <person name="Lee J."/>
            <person name="Lipzen A."/>
            <person name="Pangilinan J."/>
            <person name="LaButti K."/>
            <person name="Hainaut M."/>
            <person name="Henrissat B."/>
            <person name="Grigoriev I.V."/>
            <person name="Spatafora J.W."/>
            <person name="Aime M.C."/>
        </authorList>
    </citation>
    <scope>NUCLEOTIDE SEQUENCE [LARGE SCALE GENOMIC DNA]</scope>
    <source>
        <strain evidence="9 10">MCA 3645</strain>
    </source>
</reference>
<evidence type="ECO:0000256" key="7">
    <source>
        <dbReference type="SAM" id="MobiDB-lite"/>
    </source>
</evidence>
<dbReference type="InterPro" id="IPR000225">
    <property type="entry name" value="Armadillo"/>
</dbReference>
<keyword evidence="2" id="KW-0597">Phosphoprotein</keyword>
<keyword evidence="10" id="KW-1185">Reference proteome</keyword>
<dbReference type="Pfam" id="PF08216">
    <property type="entry name" value="CTNNBL"/>
    <property type="match status" value="1"/>
</dbReference>
<dbReference type="InterPro" id="IPR013180">
    <property type="entry name" value="CTNNBL1_N"/>
</dbReference>
<evidence type="ECO:0000256" key="3">
    <source>
        <dbReference type="ARBA" id="ARBA00022737"/>
    </source>
</evidence>
<dbReference type="Gene3D" id="1.25.10.10">
    <property type="entry name" value="Leucine-rich Repeat Variant"/>
    <property type="match status" value="1"/>
</dbReference>
<dbReference type="OrthoDB" id="1898821at2759"/>
<gene>
    <name evidence="9" type="ORF">BCV70DRAFT_197496</name>
</gene>
<dbReference type="PANTHER" id="PTHR14978:SF0">
    <property type="entry name" value="BETA-CATENIN-LIKE PROTEIN 1"/>
    <property type="match status" value="1"/>
</dbReference>
<evidence type="ECO:0000256" key="2">
    <source>
        <dbReference type="ARBA" id="ARBA00022553"/>
    </source>
</evidence>
<keyword evidence="3" id="KW-0677">Repeat</keyword>
<dbReference type="FunCoup" id="A0A317XZE0">
    <property type="interactions" value="604"/>
</dbReference>
<dbReference type="InterPro" id="IPR011989">
    <property type="entry name" value="ARM-like"/>
</dbReference>
<dbReference type="SMART" id="SM01156">
    <property type="entry name" value="DUF1716"/>
    <property type="match status" value="1"/>
</dbReference>
<feature type="domain" description="Beta-catenin-like protein 1 N-terminal" evidence="8">
    <location>
        <begin position="103"/>
        <end position="214"/>
    </location>
</feature>
<evidence type="ECO:0000313" key="9">
    <source>
        <dbReference type="EMBL" id="PWZ03268.1"/>
    </source>
</evidence>
<evidence type="ECO:0000256" key="1">
    <source>
        <dbReference type="ARBA" id="ARBA00004123"/>
    </source>
</evidence>
<dbReference type="PROSITE" id="PS50176">
    <property type="entry name" value="ARM_REPEAT"/>
    <property type="match status" value="1"/>
</dbReference>
<proteinExistence type="predicted"/>
<dbReference type="InterPro" id="IPR039678">
    <property type="entry name" value="CTNNBL1"/>
</dbReference>
<evidence type="ECO:0000256" key="5">
    <source>
        <dbReference type="ARBA" id="ARBA00023242"/>
    </source>
</evidence>
<comment type="subcellular location">
    <subcellularLocation>
        <location evidence="1">Nucleus</location>
    </subcellularLocation>
</comment>
<name>A0A317XZE0_9BASI</name>
<protein>
    <submittedName>
        <fullName evidence="9">DUF1716-domain-containing protein</fullName>
    </submittedName>
</protein>
<accession>A0A317XZE0</accession>
<organism evidence="9 10">
    <name type="scientific">Testicularia cyperi</name>
    <dbReference type="NCBI Taxonomy" id="1882483"/>
    <lineage>
        <taxon>Eukaryota</taxon>
        <taxon>Fungi</taxon>
        <taxon>Dikarya</taxon>
        <taxon>Basidiomycota</taxon>
        <taxon>Ustilaginomycotina</taxon>
        <taxon>Ustilaginomycetes</taxon>
        <taxon>Ustilaginales</taxon>
        <taxon>Anthracoideaceae</taxon>
        <taxon>Testicularia</taxon>
    </lineage>
</organism>
<dbReference type="PANTHER" id="PTHR14978">
    <property type="entry name" value="BETA-CATENIN-LIKE PROTEIN 1 NUCLEAR ASSOCIATED PROTEIN"/>
    <property type="match status" value="1"/>
</dbReference>
<dbReference type="EMBL" id="KZ819188">
    <property type="protein sequence ID" value="PWZ03268.1"/>
    <property type="molecule type" value="Genomic_DNA"/>
</dbReference>
<evidence type="ECO:0000313" key="10">
    <source>
        <dbReference type="Proteomes" id="UP000246740"/>
    </source>
</evidence>
<feature type="repeat" description="ARM" evidence="6">
    <location>
        <begin position="193"/>
        <end position="221"/>
    </location>
</feature>
<dbReference type="InParanoid" id="A0A317XZE0"/>
<dbReference type="InterPro" id="IPR016024">
    <property type="entry name" value="ARM-type_fold"/>
</dbReference>
<keyword evidence="5" id="KW-0539">Nucleus</keyword>
<evidence type="ECO:0000259" key="8">
    <source>
        <dbReference type="SMART" id="SM01156"/>
    </source>
</evidence>
<dbReference type="Proteomes" id="UP000246740">
    <property type="component" value="Unassembled WGS sequence"/>
</dbReference>
<sequence length="680" mass="75681">MDVGKLFKLPEVPKSAVTKRKWAEPTTAEVLKHAQGLAEQHQEQHEPAAAGPSRPRKSARVDDEDDADGDGDGTGAPEQDETYFFEDDDEENGRFFGGGLTDQQTKILDIMDRSDRNGDANTNPDSVVSLSSIRKQVLRFEKSISKNAEMRVKYATDPARFIDSEADLDAELKSLVVLTTNPTLLYPEFVKLGAVASLVGLLSHDNEDIVAAAIEVLEEITDDDVIEQTAQDYDAEDQERHRQQREAATRALDTLVDALLEQNGLELLVANLSRFNDVLDPKLHESQAAPRRAQIDNDAQAIYHTLSTLENLVTFRTALSETLVSKTGLLRWILARITRKAPFDQNTGYAAELLAILTQNSEVNRAALGCTKLDDQDDDDDDDEAGIDCLLRVIDRCRKRKNVGDAREAHASDEEEEFVENVVDALCSCLSLVDNKMRFLQGEGVELIRLLLASTDKSIEWRRRAIKLLDHASSGPSGSGICLRFVLVNGLGPLFSVLMQSRAKKSTKKGLSREDIEHVLGILCSLLTHLPRDSVDRYRLLTKFVSKGYEKVDRLIEIRESITSRLDAATTNLTQDEEDDEDEVYLTKLEAGLFSLQLLDTVLAWLVMEDDGVKDHLAMLLRRQGLGFSDLTATLKEYRDNLGDQVSLSAVQRGDEQGEITELKTRDILTALIDYLGSIL</sequence>
<evidence type="ECO:0000256" key="6">
    <source>
        <dbReference type="PROSITE-ProRule" id="PRU00259"/>
    </source>
</evidence>
<dbReference type="GO" id="GO:0010467">
    <property type="term" value="P:gene expression"/>
    <property type="evidence" value="ECO:0007669"/>
    <property type="project" value="UniProtKB-ARBA"/>
</dbReference>
<dbReference type="GO" id="GO:0005681">
    <property type="term" value="C:spliceosomal complex"/>
    <property type="evidence" value="ECO:0007669"/>
    <property type="project" value="TreeGrafter"/>
</dbReference>
<dbReference type="STRING" id="1882483.A0A317XZE0"/>
<feature type="region of interest" description="Disordered" evidence="7">
    <location>
        <begin position="1"/>
        <end position="81"/>
    </location>
</feature>
<evidence type="ECO:0000256" key="4">
    <source>
        <dbReference type="ARBA" id="ARBA00023054"/>
    </source>
</evidence>
<dbReference type="AlphaFoldDB" id="A0A317XZE0"/>
<dbReference type="SUPFAM" id="SSF48371">
    <property type="entry name" value="ARM repeat"/>
    <property type="match status" value="1"/>
</dbReference>